<feature type="domain" description="TonB C-terminal" evidence="6">
    <location>
        <begin position="38"/>
        <end position="133"/>
    </location>
</feature>
<dbReference type="AlphaFoldDB" id="B0T4A6"/>
<dbReference type="HOGENOM" id="CLU_843823_0_0_5"/>
<feature type="signal peptide" evidence="5">
    <location>
        <begin position="1"/>
        <end position="24"/>
    </location>
</feature>
<keyword evidence="4" id="KW-0472">Membrane</keyword>
<evidence type="ECO:0000256" key="4">
    <source>
        <dbReference type="ARBA" id="ARBA00023136"/>
    </source>
</evidence>
<accession>B0T4A6</accession>
<name>B0T4A6_CAUSK</name>
<keyword evidence="2" id="KW-0812">Transmembrane</keyword>
<keyword evidence="5" id="KW-0732">Signal</keyword>
<gene>
    <name evidence="7" type="ordered locus">Caul_0269</name>
</gene>
<dbReference type="EMBL" id="CP000927">
    <property type="protein sequence ID" value="ABZ69406.1"/>
    <property type="molecule type" value="Genomic_DNA"/>
</dbReference>
<evidence type="ECO:0000256" key="3">
    <source>
        <dbReference type="ARBA" id="ARBA00022989"/>
    </source>
</evidence>
<dbReference type="PROSITE" id="PS52015">
    <property type="entry name" value="TONB_CTD"/>
    <property type="match status" value="1"/>
</dbReference>
<reference evidence="7" key="1">
    <citation type="submission" date="2008-01" db="EMBL/GenBank/DDBJ databases">
        <title>Complete sequence of chromosome of Caulobacter sp. K31.</title>
        <authorList>
            <consortium name="US DOE Joint Genome Institute"/>
            <person name="Copeland A."/>
            <person name="Lucas S."/>
            <person name="Lapidus A."/>
            <person name="Barry K."/>
            <person name="Glavina del Rio T."/>
            <person name="Dalin E."/>
            <person name="Tice H."/>
            <person name="Pitluck S."/>
            <person name="Bruce D."/>
            <person name="Goodwin L."/>
            <person name="Thompson L.S."/>
            <person name="Brettin T."/>
            <person name="Detter J.C."/>
            <person name="Han C."/>
            <person name="Schmutz J."/>
            <person name="Larimer F."/>
            <person name="Land M."/>
            <person name="Hauser L."/>
            <person name="Kyrpides N."/>
            <person name="Kim E."/>
            <person name="Stephens C."/>
            <person name="Richardson P."/>
        </authorList>
    </citation>
    <scope>NUCLEOTIDE SEQUENCE [LARGE SCALE GENOMIC DNA]</scope>
    <source>
        <strain evidence="7">K31</strain>
    </source>
</reference>
<protein>
    <submittedName>
        <fullName evidence="7">TonB family protein</fullName>
    </submittedName>
</protein>
<dbReference type="NCBIfam" id="TIGR01352">
    <property type="entry name" value="tonB_Cterm"/>
    <property type="match status" value="1"/>
</dbReference>
<dbReference type="SUPFAM" id="SSF74653">
    <property type="entry name" value="TolA/TonB C-terminal domain"/>
    <property type="match status" value="1"/>
</dbReference>
<keyword evidence="3" id="KW-1133">Transmembrane helix</keyword>
<evidence type="ECO:0000256" key="2">
    <source>
        <dbReference type="ARBA" id="ARBA00022692"/>
    </source>
</evidence>
<dbReference type="InterPro" id="IPR037682">
    <property type="entry name" value="TonB_C"/>
</dbReference>
<dbReference type="Pfam" id="PF03544">
    <property type="entry name" value="TonB_C"/>
    <property type="match status" value="1"/>
</dbReference>
<dbReference type="GO" id="GO:0055085">
    <property type="term" value="P:transmembrane transport"/>
    <property type="evidence" value="ECO:0007669"/>
    <property type="project" value="InterPro"/>
</dbReference>
<dbReference type="GO" id="GO:0016020">
    <property type="term" value="C:membrane"/>
    <property type="evidence" value="ECO:0007669"/>
    <property type="project" value="UniProtKB-SubCell"/>
</dbReference>
<evidence type="ECO:0000313" key="7">
    <source>
        <dbReference type="EMBL" id="ABZ69406.1"/>
    </source>
</evidence>
<evidence type="ECO:0000256" key="1">
    <source>
        <dbReference type="ARBA" id="ARBA00004167"/>
    </source>
</evidence>
<evidence type="ECO:0000259" key="6">
    <source>
        <dbReference type="PROSITE" id="PS52015"/>
    </source>
</evidence>
<organism evidence="7">
    <name type="scientific">Caulobacter sp. (strain K31)</name>
    <dbReference type="NCBI Taxonomy" id="366602"/>
    <lineage>
        <taxon>Bacteria</taxon>
        <taxon>Pseudomonadati</taxon>
        <taxon>Pseudomonadota</taxon>
        <taxon>Alphaproteobacteria</taxon>
        <taxon>Caulobacterales</taxon>
        <taxon>Caulobacteraceae</taxon>
        <taxon>Caulobacter</taxon>
    </lineage>
</organism>
<proteinExistence type="predicted"/>
<dbReference type="KEGG" id="cak:Caul_0269"/>
<dbReference type="OrthoDB" id="7191879at2"/>
<dbReference type="Gene3D" id="3.30.1150.10">
    <property type="match status" value="1"/>
</dbReference>
<dbReference type="InterPro" id="IPR006260">
    <property type="entry name" value="TonB/TolA_C"/>
</dbReference>
<sequence precursor="true">MRIQTRSVLVATVIALTAAVDARAQSAPIFDTQLEAQAPLEFALPSKDPALYYPDRAQRMNVGGHVMLDCMADAQGVLSDCALVNETPKDWDFGVAALKMARAGVIHKIPTTAGGGRVAVPVTFEPEVSRRRAEVRRLVGGSPAAARRVKTGETIVAFPFAFNRTAVLKADAPYSPGGKPLLAAGAHGFYAGAFATPGQTIGVDIWCFPYAKPPLEYLCAMPYSDKSGGVVNARTPFSFTNLTFTRLHLASFVFDEEPVAIQGDLRLEYRFKRWTKTEARIEEWVSGVKGETWFVPRSTDGRARLTTLAGTYILTPVPDAPGVADIAAP</sequence>
<comment type="subcellular location">
    <subcellularLocation>
        <location evidence="1">Membrane</location>
        <topology evidence="1">Single-pass membrane protein</topology>
    </subcellularLocation>
</comment>
<feature type="chain" id="PRO_5002755890" evidence="5">
    <location>
        <begin position="25"/>
        <end position="329"/>
    </location>
</feature>
<dbReference type="eggNOG" id="COG0810">
    <property type="taxonomic scope" value="Bacteria"/>
</dbReference>
<evidence type="ECO:0000256" key="5">
    <source>
        <dbReference type="SAM" id="SignalP"/>
    </source>
</evidence>